<comment type="caution">
    <text evidence="1">The sequence shown here is derived from an EMBL/GenBank/DDBJ whole genome shotgun (WGS) entry which is preliminary data.</text>
</comment>
<accession>X1FQ99</accession>
<protein>
    <submittedName>
        <fullName evidence="1">Uncharacterized protein</fullName>
    </submittedName>
</protein>
<dbReference type="AlphaFoldDB" id="X1FQ99"/>
<gene>
    <name evidence="1" type="ORF">S03H2_39178</name>
</gene>
<reference evidence="1" key="1">
    <citation type="journal article" date="2014" name="Front. Microbiol.">
        <title>High frequency of phylogenetically diverse reductive dehalogenase-homologous genes in deep subseafloor sedimentary metagenomes.</title>
        <authorList>
            <person name="Kawai M."/>
            <person name="Futagami T."/>
            <person name="Toyoda A."/>
            <person name="Takaki Y."/>
            <person name="Nishi S."/>
            <person name="Hori S."/>
            <person name="Arai W."/>
            <person name="Tsubouchi T."/>
            <person name="Morono Y."/>
            <person name="Uchiyama I."/>
            <person name="Ito T."/>
            <person name="Fujiyama A."/>
            <person name="Inagaki F."/>
            <person name="Takami H."/>
        </authorList>
    </citation>
    <scope>NUCLEOTIDE SEQUENCE</scope>
    <source>
        <strain evidence="1">Expedition CK06-06</strain>
    </source>
</reference>
<feature type="non-terminal residue" evidence="1">
    <location>
        <position position="1"/>
    </location>
</feature>
<sequence>ITLRESTINRNRKTSRCILMEISENPCSYSIHLFNKPLQNSGNEELKKIYEIEVEGKNDFKLIKQDVKSLINGKKGASFSSNYPL</sequence>
<dbReference type="EMBL" id="BARU01024201">
    <property type="protein sequence ID" value="GAH47856.1"/>
    <property type="molecule type" value="Genomic_DNA"/>
</dbReference>
<proteinExistence type="predicted"/>
<organism evidence="1">
    <name type="scientific">marine sediment metagenome</name>
    <dbReference type="NCBI Taxonomy" id="412755"/>
    <lineage>
        <taxon>unclassified sequences</taxon>
        <taxon>metagenomes</taxon>
        <taxon>ecological metagenomes</taxon>
    </lineage>
</organism>
<evidence type="ECO:0000313" key="1">
    <source>
        <dbReference type="EMBL" id="GAH47856.1"/>
    </source>
</evidence>
<name>X1FQ99_9ZZZZ</name>